<dbReference type="InterPro" id="IPR004326">
    <property type="entry name" value="Mlo"/>
</dbReference>
<evidence type="ECO:0000256" key="3">
    <source>
        <dbReference type="ARBA" id="ARBA00022692"/>
    </source>
</evidence>
<evidence type="ECO:0000256" key="2">
    <source>
        <dbReference type="ARBA" id="ARBA00006574"/>
    </source>
</evidence>
<comment type="caution">
    <text evidence="9">The sequence shown here is derived from an EMBL/GenBank/DDBJ whole genome shotgun (WGS) entry which is preliminary data.</text>
</comment>
<evidence type="ECO:0000313" key="10">
    <source>
        <dbReference type="Proteomes" id="UP000516437"/>
    </source>
</evidence>
<keyword evidence="5 8" id="KW-1133">Transmembrane helix</keyword>
<evidence type="ECO:0000256" key="6">
    <source>
        <dbReference type="ARBA" id="ARBA00023136"/>
    </source>
</evidence>
<evidence type="ECO:0000256" key="8">
    <source>
        <dbReference type="SAM" id="Phobius"/>
    </source>
</evidence>
<feature type="transmembrane region" description="Helical" evidence="8">
    <location>
        <begin position="43"/>
        <end position="64"/>
    </location>
</feature>
<reference evidence="9 10" key="1">
    <citation type="journal article" date="2019" name="Plant Biotechnol. J.">
        <title>The red bayberry genome and genetic basis of sex determination.</title>
        <authorList>
            <person name="Jia H.M."/>
            <person name="Jia H.J."/>
            <person name="Cai Q.L."/>
            <person name="Wang Y."/>
            <person name="Zhao H.B."/>
            <person name="Yang W.F."/>
            <person name="Wang G.Y."/>
            <person name="Li Y.H."/>
            <person name="Zhan D.L."/>
            <person name="Shen Y.T."/>
            <person name="Niu Q.F."/>
            <person name="Chang L."/>
            <person name="Qiu J."/>
            <person name="Zhao L."/>
            <person name="Xie H.B."/>
            <person name="Fu W.Y."/>
            <person name="Jin J."/>
            <person name="Li X.W."/>
            <person name="Jiao Y."/>
            <person name="Zhou C.C."/>
            <person name="Tu T."/>
            <person name="Chai C.Y."/>
            <person name="Gao J.L."/>
            <person name="Fan L.J."/>
            <person name="van de Weg E."/>
            <person name="Wang J.Y."/>
            <person name="Gao Z.S."/>
        </authorList>
    </citation>
    <scope>NUCLEOTIDE SEQUENCE [LARGE SCALE GENOMIC DNA]</scope>
    <source>
        <tissue evidence="9">Leaves</tissue>
    </source>
</reference>
<keyword evidence="7" id="KW-0568">Pathogenesis-related protein</keyword>
<comment type="similarity">
    <text evidence="2">Belongs to the MLO family.</text>
</comment>
<proteinExistence type="inferred from homology"/>
<evidence type="ECO:0000256" key="7">
    <source>
        <dbReference type="ARBA" id="ARBA00023265"/>
    </source>
</evidence>
<evidence type="ECO:0000256" key="1">
    <source>
        <dbReference type="ARBA" id="ARBA00004141"/>
    </source>
</evidence>
<dbReference type="PANTHER" id="PTHR31942:SF49">
    <property type="entry name" value="MLO-LIKE PROTEIN 8"/>
    <property type="match status" value="1"/>
</dbReference>
<keyword evidence="3 8" id="KW-0812">Transmembrane</keyword>
<dbReference type="GO" id="GO:0016020">
    <property type="term" value="C:membrane"/>
    <property type="evidence" value="ECO:0007669"/>
    <property type="project" value="UniProtKB-SubCell"/>
</dbReference>
<dbReference type="Proteomes" id="UP000516437">
    <property type="component" value="Chromosome 5"/>
</dbReference>
<feature type="transmembrane region" description="Helical" evidence="8">
    <location>
        <begin position="85"/>
        <end position="106"/>
    </location>
</feature>
<keyword evidence="10" id="KW-1185">Reference proteome</keyword>
<dbReference type="EMBL" id="RXIC02000023">
    <property type="protein sequence ID" value="KAB1212699.1"/>
    <property type="molecule type" value="Genomic_DNA"/>
</dbReference>
<evidence type="ECO:0000256" key="5">
    <source>
        <dbReference type="ARBA" id="ARBA00022989"/>
    </source>
</evidence>
<dbReference type="GO" id="GO:0006952">
    <property type="term" value="P:defense response"/>
    <property type="evidence" value="ECO:0007669"/>
    <property type="project" value="UniProtKB-KW"/>
</dbReference>
<dbReference type="Pfam" id="PF03094">
    <property type="entry name" value="Mlo"/>
    <property type="match status" value="2"/>
</dbReference>
<name>A0A6A1VII1_9ROSI</name>
<evidence type="ECO:0000256" key="4">
    <source>
        <dbReference type="ARBA" id="ARBA00022821"/>
    </source>
</evidence>
<dbReference type="AlphaFoldDB" id="A0A6A1VII1"/>
<keyword evidence="6 8" id="KW-0472">Membrane</keyword>
<accession>A0A6A1VII1</accession>
<organism evidence="9 10">
    <name type="scientific">Morella rubra</name>
    <name type="common">Chinese bayberry</name>
    <dbReference type="NCBI Taxonomy" id="262757"/>
    <lineage>
        <taxon>Eukaryota</taxon>
        <taxon>Viridiplantae</taxon>
        <taxon>Streptophyta</taxon>
        <taxon>Embryophyta</taxon>
        <taxon>Tracheophyta</taxon>
        <taxon>Spermatophyta</taxon>
        <taxon>Magnoliopsida</taxon>
        <taxon>eudicotyledons</taxon>
        <taxon>Gunneridae</taxon>
        <taxon>Pentapetalae</taxon>
        <taxon>rosids</taxon>
        <taxon>fabids</taxon>
        <taxon>Fagales</taxon>
        <taxon>Myricaceae</taxon>
        <taxon>Morella</taxon>
    </lineage>
</organism>
<keyword evidence="4" id="KW-0611">Plant defense</keyword>
<sequence>MPTWAIAGVCLVIIVISIALEKLLHKLGEGYEPLISVEGLHQLHILLFFLAFLHVLYSAITMLLGRLKGCFSRQFFKSVSKADYLTLRNGFITSCVVGIIRGFFAVKC</sequence>
<comment type="subcellular location">
    <subcellularLocation>
        <location evidence="1">Membrane</location>
        <topology evidence="1">Multi-pass membrane protein</topology>
    </subcellularLocation>
</comment>
<protein>
    <submittedName>
        <fullName evidence="9">MLO-like protein 8</fullName>
    </submittedName>
</protein>
<dbReference type="OrthoDB" id="10606946at2759"/>
<dbReference type="PANTHER" id="PTHR31942">
    <property type="entry name" value="MLO-LIKE PROTEIN 1"/>
    <property type="match status" value="1"/>
</dbReference>
<evidence type="ECO:0000313" key="9">
    <source>
        <dbReference type="EMBL" id="KAB1212699.1"/>
    </source>
</evidence>
<gene>
    <name evidence="9" type="ORF">CJ030_MR5G009741</name>
</gene>